<dbReference type="InterPro" id="IPR027417">
    <property type="entry name" value="P-loop_NTPase"/>
</dbReference>
<dbReference type="Proteomes" id="UP000653275">
    <property type="component" value="Unassembled WGS sequence"/>
</dbReference>
<comment type="caution">
    <text evidence="2">The sequence shown here is derived from an EMBL/GenBank/DDBJ whole genome shotgun (WGS) entry which is preliminary data.</text>
</comment>
<sequence length="698" mass="81807">MSIKSIKINNLLSYNELYINEIRELNCVIGKNNSGKSNLLKLLRFFYQKIEGRKVLTPSLNSNYSSFGSITIEYDLSRIKKIVTSSRSKKTDFIKHIYNTFFNDPLQKDILHLGASDTSSNYIKITLIINKDESTKWLIKDDKKIKLIGYLFPYFEIEARHIDLYDWDKLWLLVSRLKSFKVEKLKTDELVDYIDSRISENSLGYKDYISKIQEITKTTKYSYREKVLNFVKIGIKGQTFNIEGRELDTQSDGTNSFEFISIFLKLLISLTRREFISPVVFIDEPETGLHPKACEELMLKLYDSFSYFGKTTSVREKGKYATPYPKIFFSTHSPHITKITLKMFKEKQQVLHFTKDTHNNTVFSYMRSHFKDEKFINTFSDNESRLFFGNYILFVEGETEIEAFSNRMLIKHFNFIDKVDIYKTSSTVNLFNLNPNINNASIPFLYLFDLDKAFEFNFSSGKAKINLKKNGDLYSFKKPQVDEEINRYQKGYSSEYKQITRSLKDIALLNNAEFDYDVNTHFFTDSSKLIVDKLTQAISTYSAKKNIVFLSTTFEGCLINEHSADLFYRWLNHEYGIDVKKIINRISSSQTISERILISFLRVIFNGKSEILTKFGQIDAKDKSTNRYTHNSARRLLKLTERSFLKFGEKTDKTSGWITKYLNFAIKEIENSAQDESFERKFSIFFPELFSIIHRLRT</sequence>
<feature type="domain" description="Endonuclease GajA/Old nuclease/RecF-like AAA" evidence="1">
    <location>
        <begin position="1"/>
        <end position="336"/>
    </location>
</feature>
<evidence type="ECO:0000313" key="3">
    <source>
        <dbReference type="Proteomes" id="UP000653275"/>
    </source>
</evidence>
<dbReference type="AlphaFoldDB" id="A0AAP2ACX6"/>
<accession>A0AAP2ACX6</accession>
<dbReference type="GO" id="GO:0004519">
    <property type="term" value="F:endonuclease activity"/>
    <property type="evidence" value="ECO:0007669"/>
    <property type="project" value="UniProtKB-KW"/>
</dbReference>
<dbReference type="InterPro" id="IPR051396">
    <property type="entry name" value="Bact_Antivir_Def_Nuclease"/>
</dbReference>
<keyword evidence="2" id="KW-0255">Endonuclease</keyword>
<dbReference type="Gene3D" id="3.40.50.300">
    <property type="entry name" value="P-loop containing nucleotide triphosphate hydrolases"/>
    <property type="match status" value="1"/>
</dbReference>
<name>A0AAP2ACX6_LELAM</name>
<keyword evidence="2" id="KW-0378">Hydrolase</keyword>
<keyword evidence="2" id="KW-0540">Nuclease</keyword>
<evidence type="ECO:0000313" key="2">
    <source>
        <dbReference type="EMBL" id="MBL5934400.1"/>
    </source>
</evidence>
<organism evidence="2 3">
    <name type="scientific">Lelliottia amnigena</name>
    <name type="common">Enterobacter amnigenus</name>
    <dbReference type="NCBI Taxonomy" id="61646"/>
    <lineage>
        <taxon>Bacteria</taxon>
        <taxon>Pseudomonadati</taxon>
        <taxon>Pseudomonadota</taxon>
        <taxon>Gammaproteobacteria</taxon>
        <taxon>Enterobacterales</taxon>
        <taxon>Enterobacteriaceae</taxon>
        <taxon>Lelliottia</taxon>
    </lineage>
</organism>
<dbReference type="EMBL" id="JAENMS010000003">
    <property type="protein sequence ID" value="MBL5934400.1"/>
    <property type="molecule type" value="Genomic_DNA"/>
</dbReference>
<dbReference type="SUPFAM" id="SSF52540">
    <property type="entry name" value="P-loop containing nucleoside triphosphate hydrolases"/>
    <property type="match status" value="1"/>
</dbReference>
<dbReference type="InterPro" id="IPR041685">
    <property type="entry name" value="AAA_GajA/Old/RecF-like"/>
</dbReference>
<dbReference type="Pfam" id="PF13175">
    <property type="entry name" value="AAA_15"/>
    <property type="match status" value="1"/>
</dbReference>
<proteinExistence type="predicted"/>
<dbReference type="PANTHER" id="PTHR43581">
    <property type="entry name" value="ATP/GTP PHOSPHATASE"/>
    <property type="match status" value="1"/>
</dbReference>
<gene>
    <name evidence="2" type="ORF">I7V27_07970</name>
</gene>
<dbReference type="RefSeq" id="WP_202665587.1">
    <property type="nucleotide sequence ID" value="NZ_JAENMR010000003.1"/>
</dbReference>
<dbReference type="PANTHER" id="PTHR43581:SF4">
    <property type="entry name" value="ATP_GTP PHOSPHATASE"/>
    <property type="match status" value="1"/>
</dbReference>
<evidence type="ECO:0000259" key="1">
    <source>
        <dbReference type="Pfam" id="PF13175"/>
    </source>
</evidence>
<reference evidence="2" key="1">
    <citation type="submission" date="2020-12" db="EMBL/GenBank/DDBJ databases">
        <title>Draft genome sequence of Enterobacter spp., Lelliottia spp. and Serratia spp. isolated from drinking water reservoirs and lakes.</title>
        <authorList>
            <person name="Reitter C."/>
            <person name="Neuhaus K."/>
            <person name="Huegler M."/>
        </authorList>
    </citation>
    <scope>NUCLEOTIDE SEQUENCE</scope>
    <source>
        <strain evidence="2">TZW15</strain>
    </source>
</reference>
<dbReference type="NCBIfam" id="NF038234">
    <property type="entry name" value="retron_eff_Eco8"/>
    <property type="match status" value="1"/>
</dbReference>
<protein>
    <submittedName>
        <fullName evidence="2">Retron Eco8 family effector endonuclease</fullName>
    </submittedName>
</protein>